<dbReference type="GO" id="GO:0043138">
    <property type="term" value="F:3'-5' DNA helicase activity"/>
    <property type="evidence" value="ECO:0007669"/>
    <property type="project" value="TreeGrafter"/>
</dbReference>
<dbReference type="Pfam" id="PF22982">
    <property type="entry name" value="WHD_HRQ1"/>
    <property type="match status" value="1"/>
</dbReference>
<dbReference type="PANTHER" id="PTHR47957:SF3">
    <property type="entry name" value="ATP-DEPENDENT HELICASE HRQ1"/>
    <property type="match status" value="1"/>
</dbReference>
<dbReference type="GeneID" id="92812961"/>
<dbReference type="GO" id="GO:0005524">
    <property type="term" value="F:ATP binding"/>
    <property type="evidence" value="ECO:0007669"/>
    <property type="project" value="UniProtKB-KW"/>
</dbReference>
<proteinExistence type="predicted"/>
<dbReference type="Proteomes" id="UP001284901">
    <property type="component" value="Unassembled WGS sequence"/>
</dbReference>
<keyword evidence="6" id="KW-0378">Hydrolase</keyword>
<evidence type="ECO:0000313" key="9">
    <source>
        <dbReference type="Proteomes" id="UP001288320"/>
    </source>
</evidence>
<keyword evidence="2" id="KW-0067">ATP-binding</keyword>
<dbReference type="CDD" id="cd18797">
    <property type="entry name" value="SF2_C_Hrq"/>
    <property type="match status" value="1"/>
</dbReference>
<dbReference type="GO" id="GO:0036297">
    <property type="term" value="P:interstrand cross-link repair"/>
    <property type="evidence" value="ECO:0007669"/>
    <property type="project" value="TreeGrafter"/>
</dbReference>
<dbReference type="InterPro" id="IPR001650">
    <property type="entry name" value="Helicase_C-like"/>
</dbReference>
<dbReference type="AlphaFoldDB" id="A0AAW9HIY5"/>
<dbReference type="EMBL" id="JAWNFY010000012">
    <property type="protein sequence ID" value="MDY5146435.1"/>
    <property type="molecule type" value="Genomic_DNA"/>
</dbReference>
<evidence type="ECO:0000256" key="2">
    <source>
        <dbReference type="ARBA" id="ARBA00022840"/>
    </source>
</evidence>
<dbReference type="InterPro" id="IPR014001">
    <property type="entry name" value="Helicase_ATP-bd"/>
</dbReference>
<evidence type="ECO:0000313" key="6">
    <source>
        <dbReference type="EMBL" id="MDY5140270.1"/>
    </source>
</evidence>
<dbReference type="Pfam" id="PF09369">
    <property type="entry name" value="MZB"/>
    <property type="match status" value="1"/>
</dbReference>
<feature type="domain" description="Helicase ATP-binding" evidence="4">
    <location>
        <begin position="60"/>
        <end position="250"/>
    </location>
</feature>
<dbReference type="GO" id="GO:0006289">
    <property type="term" value="P:nucleotide-excision repair"/>
    <property type="evidence" value="ECO:0007669"/>
    <property type="project" value="TreeGrafter"/>
</dbReference>
<sequence length="793" mass="84865">MRLLSLLEESATAGQLVALRKQNARLARVAGWPAWVNPQVKDACASHGVPHLWEHQVRAANLIHAGTHTVVATGTGSGKSLAAWVPALTEMLSPRDSGSLARVSAPPTVLYLSPTKALAADQYTSLRALARDVDSRITVATADGDADSEEKTFARDHADIVLTNPDFVHHAMLPQKDRWQRIWRGLRMIVVDEFHSYKGLFGAHVGHVVRRILRIAALYGAHPTVVFLSATAGAPQETATRFIGTAFGPIEAVTDDASPRGERTVALWQCSPVDDDATGHVPPGEEPGAAEDTARRSAMVEAADLTARFVAEGARVLTFVRSRAGTERVAELTQEFLREEHNPLAKAVAAYRGGYLPEERRDLEQRLRSGDLRAVATTNALELGIDISGLDAVILTGWPGTTASFNQQAGRAGRAGSSGLAVFIGTSNPLDQYLLAHPDTILSAGAEASVFDPLNPNVLTGQLCAAAAEHPLTAADAAVFGLPDTSLFDELSEQGLLRRRPGGWFWGHAGISAHNLVDLRGEASTVSIVDEEDGTILGTVDAARADTTVYPGAIYVHQGVPFDVLTCDGDEAIVRHRLKDDLRTFASEETTVKILRTRASTATRFGTWAWGDVEVFNRVIGYHLRRARDGMYLGFHPITPRERSMETCGTWWTMSSQDLEELGIPAANVPGALHAAEHAAIGMLPLFAICDRWDVGGLSTAYHLDTGAATVIIHDAAAGGSGCAERGYRAGREWIRATRDAVAGCPCQSGCPRCVQSPKCGNNNDPLWKEGAVLVLSALSCALDELASAPPVP</sequence>
<dbReference type="EMBL" id="JAWNFV010000004">
    <property type="protein sequence ID" value="MDY5140270.1"/>
    <property type="molecule type" value="Genomic_DNA"/>
</dbReference>
<keyword evidence="8" id="KW-1185">Reference proteome</keyword>
<organism evidence="6 9">
    <name type="scientific">Actinotignum timonense</name>
    <dbReference type="NCBI Taxonomy" id="1870995"/>
    <lineage>
        <taxon>Bacteria</taxon>
        <taxon>Bacillati</taxon>
        <taxon>Actinomycetota</taxon>
        <taxon>Actinomycetes</taxon>
        <taxon>Actinomycetales</taxon>
        <taxon>Actinomycetaceae</taxon>
        <taxon>Actinotignum</taxon>
    </lineage>
</organism>
<evidence type="ECO:0000259" key="5">
    <source>
        <dbReference type="PROSITE" id="PS51194"/>
    </source>
</evidence>
<dbReference type="Pfam" id="PF00271">
    <property type="entry name" value="Helicase_C"/>
    <property type="match status" value="1"/>
</dbReference>
<dbReference type="SMART" id="SM00490">
    <property type="entry name" value="HELICc"/>
    <property type="match status" value="1"/>
</dbReference>
<dbReference type="NCBIfam" id="TIGR03817">
    <property type="entry name" value="DECH_helic"/>
    <property type="match status" value="1"/>
</dbReference>
<evidence type="ECO:0000313" key="7">
    <source>
        <dbReference type="EMBL" id="MDY5146435.1"/>
    </source>
</evidence>
<dbReference type="PROSITE" id="PS51192">
    <property type="entry name" value="HELICASE_ATP_BIND_1"/>
    <property type="match status" value="1"/>
</dbReference>
<dbReference type="RefSeq" id="WP_087070300.1">
    <property type="nucleotide sequence ID" value="NZ_CAUPFC010000005.1"/>
</dbReference>
<dbReference type="Pfam" id="PF00270">
    <property type="entry name" value="DEAD"/>
    <property type="match status" value="1"/>
</dbReference>
<dbReference type="InterPro" id="IPR011545">
    <property type="entry name" value="DEAD/DEAH_box_helicase_dom"/>
</dbReference>
<dbReference type="Proteomes" id="UP001288320">
    <property type="component" value="Unassembled WGS sequence"/>
</dbReference>
<dbReference type="SUPFAM" id="SSF52540">
    <property type="entry name" value="P-loop containing nucleoside triphosphate hydrolases"/>
    <property type="match status" value="1"/>
</dbReference>
<dbReference type="CDD" id="cd17923">
    <property type="entry name" value="DEXHc_Hrq1-like"/>
    <property type="match status" value="1"/>
</dbReference>
<dbReference type="PANTHER" id="PTHR47957">
    <property type="entry name" value="ATP-DEPENDENT HELICASE HRQ1"/>
    <property type="match status" value="1"/>
</dbReference>
<dbReference type="Gene3D" id="3.40.50.300">
    <property type="entry name" value="P-loop containing nucleotide triphosphate hydrolases"/>
    <property type="match status" value="2"/>
</dbReference>
<feature type="domain" description="Helicase C-terminal" evidence="5">
    <location>
        <begin position="304"/>
        <end position="478"/>
    </location>
</feature>
<reference evidence="6 8" key="1">
    <citation type="submission" date="2023-10" db="EMBL/GenBank/DDBJ databases">
        <title>Whole Genome based description of the genera Actinobaculum and Actinotignum reveals a complex phylogenetic relationship within the species included in the genus Actinotignum.</title>
        <authorList>
            <person name="Jensen C.S."/>
            <person name="Dargis R."/>
            <person name="Kemp M."/>
            <person name="Christensen J.J."/>
        </authorList>
    </citation>
    <scope>NUCLEOTIDE SEQUENCE</scope>
    <source>
        <strain evidence="7 8">SLA_B089</strain>
        <strain evidence="6">SLA_B245</strain>
    </source>
</reference>
<evidence type="ECO:0000259" key="4">
    <source>
        <dbReference type="PROSITE" id="PS51192"/>
    </source>
</evidence>
<comment type="caution">
    <text evidence="6">The sequence shown here is derived from an EMBL/GenBank/DDBJ whole genome shotgun (WGS) entry which is preliminary data.</text>
</comment>
<dbReference type="SMART" id="SM00487">
    <property type="entry name" value="DEXDc"/>
    <property type="match status" value="1"/>
</dbReference>
<dbReference type="InterPro" id="IPR018973">
    <property type="entry name" value="MZB"/>
</dbReference>
<evidence type="ECO:0000256" key="1">
    <source>
        <dbReference type="ARBA" id="ARBA00022741"/>
    </source>
</evidence>
<dbReference type="PROSITE" id="PS51194">
    <property type="entry name" value="HELICASE_CTER"/>
    <property type="match status" value="1"/>
</dbReference>
<keyword evidence="1" id="KW-0547">Nucleotide-binding</keyword>
<dbReference type="GO" id="GO:0003676">
    <property type="term" value="F:nucleic acid binding"/>
    <property type="evidence" value="ECO:0007669"/>
    <property type="project" value="InterPro"/>
</dbReference>
<keyword evidence="6" id="KW-0347">Helicase</keyword>
<evidence type="ECO:0000256" key="3">
    <source>
        <dbReference type="SAM" id="MobiDB-lite"/>
    </source>
</evidence>
<gene>
    <name evidence="6" type="ORF">R6G74_02910</name>
    <name evidence="7" type="ORF">R6P33_05275</name>
</gene>
<accession>A0AAW9HIY5</accession>
<protein>
    <submittedName>
        <fullName evidence="6">DEAD/DEAH box helicase</fullName>
    </submittedName>
</protein>
<evidence type="ECO:0000313" key="8">
    <source>
        <dbReference type="Proteomes" id="UP001284901"/>
    </source>
</evidence>
<feature type="region of interest" description="Disordered" evidence="3">
    <location>
        <begin position="274"/>
        <end position="294"/>
    </location>
</feature>
<dbReference type="InterPro" id="IPR027417">
    <property type="entry name" value="P-loop_NTPase"/>
</dbReference>
<dbReference type="InterPro" id="IPR022307">
    <property type="entry name" value="Helicase_put_actinobac"/>
</dbReference>
<dbReference type="InterPro" id="IPR055227">
    <property type="entry name" value="HRQ1_WHD"/>
</dbReference>
<name>A0AAW9HIY5_9ACTO</name>